<keyword evidence="1" id="KW-0732">Signal</keyword>
<dbReference type="Pfam" id="PF13088">
    <property type="entry name" value="BNR_2"/>
    <property type="match status" value="1"/>
</dbReference>
<dbReference type="Proteomes" id="UP001165653">
    <property type="component" value="Unassembled WGS sequence"/>
</dbReference>
<keyword evidence="3" id="KW-0378">Hydrolase</keyword>
<dbReference type="RefSeq" id="WP_264515623.1">
    <property type="nucleotide sequence ID" value="NZ_JAPDDR010000012.1"/>
</dbReference>
<feature type="chain" id="PRO_5046428989" evidence="1">
    <location>
        <begin position="18"/>
        <end position="557"/>
    </location>
</feature>
<reference evidence="3" key="1">
    <citation type="submission" date="2022-10" db="EMBL/GenBank/DDBJ databases">
        <title>Luteolibacter sp. GHJ8, whole genome shotgun sequencing project.</title>
        <authorList>
            <person name="Zhao G."/>
            <person name="Shen L."/>
        </authorList>
    </citation>
    <scope>NUCLEOTIDE SEQUENCE</scope>
    <source>
        <strain evidence="3">GHJ8</strain>
    </source>
</reference>
<accession>A0ABT3G8Y6</accession>
<dbReference type="SUPFAM" id="SSF50939">
    <property type="entry name" value="Sialidases"/>
    <property type="match status" value="1"/>
</dbReference>
<evidence type="ECO:0000259" key="2">
    <source>
        <dbReference type="Pfam" id="PF13088"/>
    </source>
</evidence>
<feature type="signal peptide" evidence="1">
    <location>
        <begin position="1"/>
        <end position="17"/>
    </location>
</feature>
<dbReference type="InterPro" id="IPR036278">
    <property type="entry name" value="Sialidase_sf"/>
</dbReference>
<sequence length="557" mass="60829">MKALPLLLAALTSGVMAEPTTYRKFSVEEREGSLLACHPIAKDKKPLWAKGVAQGVAPERKKDRREPYFEGPITYVRAPRDAGEPFHSHNHQPSITWLPNGDLLAIWYSTKDEKGPELTVLASRLRPGEKEWDASSEFFKAEGRNMHGSSIFHDGSGTIYHFNGMAPEGHRGWDKLALLMRKSSDNGVTWSEPLVADPEYRERNQVIAGMRKTKAGVLIQPCDAVPGGAGGTALNLSRDGGATWTDPGEGKPSPRFTDGAQGLGTIAGIHASVVELKDGDWLAFGRGDDLPGGLAATLDLLSKTVIRNVKLPEQTFEERVEAIEAMAREAGIAKSSLELNWADDEGTQSSMSIRAVPLFYDELSLAELVRYSTDKTKLNYRFRPRGVTFYDATSSKGPAPFQQKFMPQSISNDEGKTWTYAASPFPPIGGGQRLTLLRLQEGPLLLISFTNPDRRKPREGGMEFSRADGSTFTGHGMFAAISEDEGKSWPIRKLITPGAGEFDGGAWTRKFTATPDNAEHAGYLASTQSPDGTIHLISSALHYRFNLAWLQEAAGSP</sequence>
<dbReference type="EMBL" id="JAPDDR010000012">
    <property type="protein sequence ID" value="MCW1916059.1"/>
    <property type="molecule type" value="Genomic_DNA"/>
</dbReference>
<evidence type="ECO:0000256" key="1">
    <source>
        <dbReference type="SAM" id="SignalP"/>
    </source>
</evidence>
<evidence type="ECO:0000313" key="3">
    <source>
        <dbReference type="EMBL" id="MCW1916059.1"/>
    </source>
</evidence>
<protein>
    <submittedName>
        <fullName evidence="3">Glycoside hydrolase</fullName>
    </submittedName>
</protein>
<gene>
    <name evidence="3" type="ORF">OJ996_20895</name>
</gene>
<dbReference type="InterPro" id="IPR011040">
    <property type="entry name" value="Sialidase"/>
</dbReference>
<evidence type="ECO:0000313" key="4">
    <source>
        <dbReference type="Proteomes" id="UP001165653"/>
    </source>
</evidence>
<keyword evidence="4" id="KW-1185">Reference proteome</keyword>
<dbReference type="Gene3D" id="2.120.10.10">
    <property type="match status" value="2"/>
</dbReference>
<dbReference type="CDD" id="cd15482">
    <property type="entry name" value="Sialidase_non-viral"/>
    <property type="match status" value="1"/>
</dbReference>
<organism evidence="3 4">
    <name type="scientific">Luteolibacter rhizosphaerae</name>
    <dbReference type="NCBI Taxonomy" id="2989719"/>
    <lineage>
        <taxon>Bacteria</taxon>
        <taxon>Pseudomonadati</taxon>
        <taxon>Verrucomicrobiota</taxon>
        <taxon>Verrucomicrobiia</taxon>
        <taxon>Verrucomicrobiales</taxon>
        <taxon>Verrucomicrobiaceae</taxon>
        <taxon>Luteolibacter</taxon>
    </lineage>
</organism>
<proteinExistence type="predicted"/>
<name>A0ABT3G8Y6_9BACT</name>
<dbReference type="GO" id="GO:0016787">
    <property type="term" value="F:hydrolase activity"/>
    <property type="evidence" value="ECO:0007669"/>
    <property type="project" value="UniProtKB-KW"/>
</dbReference>
<feature type="domain" description="Sialidase" evidence="2">
    <location>
        <begin position="101"/>
        <end position="286"/>
    </location>
</feature>
<comment type="caution">
    <text evidence="3">The sequence shown here is derived from an EMBL/GenBank/DDBJ whole genome shotgun (WGS) entry which is preliminary data.</text>
</comment>